<dbReference type="EC" id="7.4.2.8" evidence="12"/>
<feature type="domain" description="Helicase ATP-binding" evidence="14">
    <location>
        <begin position="78"/>
        <end position="273"/>
    </location>
</feature>
<accession>A0ABM8BY99</accession>
<feature type="binding site" evidence="12">
    <location>
        <begin position="94"/>
        <end position="98"/>
    </location>
    <ligand>
        <name>ATP</name>
        <dbReference type="ChEBI" id="CHEBI:30616"/>
    </ligand>
</feature>
<dbReference type="PROSITE" id="PS51194">
    <property type="entry name" value="HELICASE_CTER"/>
    <property type="match status" value="1"/>
</dbReference>
<evidence type="ECO:0000256" key="11">
    <source>
        <dbReference type="ARBA" id="ARBA00023136"/>
    </source>
</evidence>
<dbReference type="Proteomes" id="UP001163387">
    <property type="component" value="Chromosome"/>
</dbReference>
<evidence type="ECO:0000259" key="15">
    <source>
        <dbReference type="PROSITE" id="PS51194"/>
    </source>
</evidence>
<dbReference type="Pfam" id="PF07516">
    <property type="entry name" value="SecA_SW"/>
    <property type="match status" value="1"/>
</dbReference>
<dbReference type="InterPro" id="IPR036266">
    <property type="entry name" value="SecA_Wing/Scaffold_sf"/>
</dbReference>
<evidence type="ECO:0000256" key="8">
    <source>
        <dbReference type="ARBA" id="ARBA00022927"/>
    </source>
</evidence>
<keyword evidence="10 12" id="KW-0811">Translocation</keyword>
<keyword evidence="4 12" id="KW-1003">Cell membrane</keyword>
<dbReference type="PROSITE" id="PS51192">
    <property type="entry name" value="HELICASE_ATP_BIND_1"/>
    <property type="match status" value="1"/>
</dbReference>
<evidence type="ECO:0000256" key="7">
    <source>
        <dbReference type="ARBA" id="ARBA00022840"/>
    </source>
</evidence>
<evidence type="ECO:0000259" key="16">
    <source>
        <dbReference type="PROSITE" id="PS51196"/>
    </source>
</evidence>
<evidence type="ECO:0000256" key="12">
    <source>
        <dbReference type="HAMAP-Rule" id="MF_01382"/>
    </source>
</evidence>
<dbReference type="InterPro" id="IPR011116">
    <property type="entry name" value="SecA_Wing/Scaffold"/>
</dbReference>
<dbReference type="InterPro" id="IPR001650">
    <property type="entry name" value="Helicase_C-like"/>
</dbReference>
<dbReference type="InterPro" id="IPR014018">
    <property type="entry name" value="SecA_motor_DEAD"/>
</dbReference>
<keyword evidence="7 12" id="KW-0067">ATP-binding</keyword>
<keyword evidence="18" id="KW-1185">Reference proteome</keyword>
<dbReference type="HAMAP" id="MF_01382">
    <property type="entry name" value="SecA"/>
    <property type="match status" value="1"/>
</dbReference>
<dbReference type="SUPFAM" id="SSF52540">
    <property type="entry name" value="P-loop containing nucleoside triphosphate hydrolases"/>
    <property type="match status" value="2"/>
</dbReference>
<feature type="domain" description="Helicase C-terminal" evidence="15">
    <location>
        <begin position="404"/>
        <end position="573"/>
    </location>
</feature>
<comment type="catalytic activity">
    <reaction evidence="12">
        <text>ATP + H2O + cellular proteinSide 1 = ADP + phosphate + cellular proteinSide 2.</text>
        <dbReference type="EC" id="7.4.2.8"/>
    </reaction>
</comment>
<evidence type="ECO:0000256" key="1">
    <source>
        <dbReference type="ARBA" id="ARBA00004170"/>
    </source>
</evidence>
<proteinExistence type="inferred from homology"/>
<protein>
    <recommendedName>
        <fullName evidence="12 13">Protein translocase subunit SecA</fullName>
        <ecNumber evidence="12">7.4.2.8</ecNumber>
    </recommendedName>
</protein>
<dbReference type="RefSeq" id="WP_281748504.1">
    <property type="nucleotide sequence ID" value="NZ_AP026933.1"/>
</dbReference>
<dbReference type="CDD" id="cd18803">
    <property type="entry name" value="SF2_C_secA"/>
    <property type="match status" value="1"/>
</dbReference>
<dbReference type="InterPro" id="IPR027417">
    <property type="entry name" value="P-loop_NTPase"/>
</dbReference>
<keyword evidence="6 12" id="KW-0547">Nucleotide-binding</keyword>
<dbReference type="SMART" id="SM00958">
    <property type="entry name" value="SecA_PP_bind"/>
    <property type="match status" value="1"/>
</dbReference>
<comment type="subunit">
    <text evidence="12">Monomer and homodimer. Part of the essential Sec protein translocation apparatus which comprises SecA, SecYEG and auxiliary proteins SecDF. Other proteins may also be involved.</text>
</comment>
<evidence type="ECO:0000313" key="18">
    <source>
        <dbReference type="Proteomes" id="UP001163387"/>
    </source>
</evidence>
<evidence type="ECO:0000256" key="4">
    <source>
        <dbReference type="ARBA" id="ARBA00022475"/>
    </source>
</evidence>
<evidence type="ECO:0000256" key="9">
    <source>
        <dbReference type="ARBA" id="ARBA00022967"/>
    </source>
</evidence>
<keyword evidence="3 12" id="KW-0813">Transport</keyword>
<dbReference type="Gene3D" id="3.90.1440.10">
    <property type="entry name" value="SecA, preprotein cross-linking domain"/>
    <property type="match status" value="1"/>
</dbReference>
<keyword evidence="11 12" id="KW-0472">Membrane</keyword>
<dbReference type="NCBIfam" id="TIGR00963">
    <property type="entry name" value="secA"/>
    <property type="match status" value="1"/>
</dbReference>
<evidence type="ECO:0000313" key="17">
    <source>
        <dbReference type="EMBL" id="BDT04865.1"/>
    </source>
</evidence>
<dbReference type="NCBIfam" id="NF006630">
    <property type="entry name" value="PRK09200.1"/>
    <property type="match status" value="1"/>
</dbReference>
<comment type="function">
    <text evidence="12">Part of the Sec protein translocase complex. Interacts with the SecYEG preprotein conducting channel. Has a central role in coupling the hydrolysis of ATP to the transfer of proteins into and across the cell membrane, serving as an ATP-driven molecular motor driving the stepwise translocation of polypeptide chains across the membrane.</text>
</comment>
<dbReference type="InterPro" id="IPR044722">
    <property type="entry name" value="SecA_SF2_C"/>
</dbReference>
<dbReference type="Pfam" id="PF07517">
    <property type="entry name" value="SecA_DEAD"/>
    <property type="match status" value="1"/>
</dbReference>
<dbReference type="SMART" id="SM00957">
    <property type="entry name" value="SecA_DEAD"/>
    <property type="match status" value="1"/>
</dbReference>
<evidence type="ECO:0000256" key="10">
    <source>
        <dbReference type="ARBA" id="ARBA00023010"/>
    </source>
</evidence>
<dbReference type="Gene3D" id="3.40.50.300">
    <property type="entry name" value="P-loop containing nucleotide triphosphate hydrolases"/>
    <property type="match status" value="3"/>
</dbReference>
<feature type="binding site" evidence="12">
    <location>
        <position position="482"/>
    </location>
    <ligand>
        <name>ATP</name>
        <dbReference type="ChEBI" id="CHEBI:30616"/>
    </ligand>
</feature>
<dbReference type="InterPro" id="IPR011115">
    <property type="entry name" value="SecA_DEAD"/>
</dbReference>
<dbReference type="SUPFAM" id="SSF81767">
    <property type="entry name" value="Pre-protein crosslinking domain of SecA"/>
    <property type="match status" value="1"/>
</dbReference>
<dbReference type="EMBL" id="AP026933">
    <property type="protein sequence ID" value="BDT04865.1"/>
    <property type="molecule type" value="Genomic_DNA"/>
</dbReference>
<feature type="domain" description="SecA family profile" evidence="16">
    <location>
        <begin position="1"/>
        <end position="560"/>
    </location>
</feature>
<evidence type="ECO:0000259" key="14">
    <source>
        <dbReference type="PROSITE" id="PS51192"/>
    </source>
</evidence>
<dbReference type="Pfam" id="PF01043">
    <property type="entry name" value="SecA_PP_bind"/>
    <property type="match status" value="1"/>
</dbReference>
<dbReference type="InterPro" id="IPR014001">
    <property type="entry name" value="Helicase_ATP-bd"/>
</dbReference>
<evidence type="ECO:0000256" key="6">
    <source>
        <dbReference type="ARBA" id="ARBA00022741"/>
    </source>
</evidence>
<reference evidence="17 18" key="1">
    <citation type="journal article" date="2022" name="Front. Microbiol.">
        <title>Male-killing mechanisms vary between Spiroplasma species.</title>
        <authorList>
            <person name="Arai H."/>
            <person name="Inoue M."/>
            <person name="Kageyama D."/>
        </authorList>
    </citation>
    <scope>NUCLEOTIDE SEQUENCE [LARGE SCALE GENOMIC DNA]</scope>
    <source>
        <strain evidence="18">sHm</strain>
    </source>
</reference>
<comment type="subcellular location">
    <subcellularLocation>
        <location evidence="12">Cell membrane</location>
        <topology evidence="12">Peripheral membrane protein</topology>
        <orientation evidence="12">Cytoplasmic side</orientation>
    </subcellularLocation>
    <subcellularLocation>
        <location evidence="12">Cytoplasm</location>
    </subcellularLocation>
    <subcellularLocation>
        <location evidence="1">Membrane</location>
        <topology evidence="1">Peripheral membrane protein</topology>
    </subcellularLocation>
    <text evidence="12">Distribution is 50-50.</text>
</comment>
<dbReference type="InterPro" id="IPR000185">
    <property type="entry name" value="SecA"/>
</dbReference>
<organism evidence="17 18">
    <name type="scientific">Spiroplasma ixodetis</name>
    <dbReference type="NCBI Taxonomy" id="2141"/>
    <lineage>
        <taxon>Bacteria</taxon>
        <taxon>Bacillati</taxon>
        <taxon>Mycoplasmatota</taxon>
        <taxon>Mollicutes</taxon>
        <taxon>Entomoplasmatales</taxon>
        <taxon>Spiroplasmataceae</taxon>
        <taxon>Spiroplasma</taxon>
    </lineage>
</organism>
<evidence type="ECO:0000256" key="13">
    <source>
        <dbReference type="RuleBase" id="RU003874"/>
    </source>
</evidence>
<dbReference type="InterPro" id="IPR036670">
    <property type="entry name" value="SecA_X-link_sf"/>
</dbReference>
<dbReference type="SUPFAM" id="SSF81886">
    <property type="entry name" value="Helical scaffold and wing domains of SecA"/>
    <property type="match status" value="1"/>
</dbReference>
<dbReference type="PANTHER" id="PTHR30612:SF0">
    <property type="entry name" value="CHLOROPLAST PROTEIN-TRANSPORTING ATPASE"/>
    <property type="match status" value="1"/>
</dbReference>
<dbReference type="PROSITE" id="PS51196">
    <property type="entry name" value="SECA_MOTOR_DEAD"/>
    <property type="match status" value="1"/>
</dbReference>
<gene>
    <name evidence="12 17" type="primary">secA</name>
    <name evidence="17" type="ORF">SHM_25110</name>
</gene>
<dbReference type="InterPro" id="IPR011130">
    <property type="entry name" value="SecA_preprotein_X-link_dom"/>
</dbReference>
<sequence>MWDRKILRKINKQVKEIISLDETMRKIKDEELANKTVEFRTRLAEGETLDDILVEAFATIREAARRISGLHPYPVQLIGGIVLHNGDVAEMRTGEGKTLTAVMPIYLNALSSKGVHVITVNEYLAARDAELNRPILEFLGITIGVSLRDHSTNQKREAYLKDVTYTTNSELGFDYLRDNMVKVYPEKVQRQLNYAIIDEADSVLIDESRTPLIISGGSKNRTPLYQASDVFAKTLIPEDYKIDWESRQIALTVTGVNKAQKQFNLKNLFDIDNSELFHHIQNALRANHVFKLDVEYVVKDGEIVLVDQFTGRLMPGRVYSDGLHQALQAKENVTIQQETTTVATITYQNFFRLYNKLSGMTGTAKTEEEEFVKIYNMRVIKIPTNKPIIREDKPDHVFASLNAKFKSLIAEVKERHTKGQPILIGTANVDVSERIANMLTLEGIKHEILNAKNHAREADIIARAGEKGSITLATNMAGRGTDIKLGKGVIELGGLAVLGTERNEARRIDNQLRGRAGRQGDPGFSGFYVSIEDDLMLRFGGEKLKKAFASLGEDYIRSKMLTRSITRAQQKIEGMNFDARKNLLDYDNVIAQHREATYHQRDNILLADDLLDLIKNMHRTVARDLLNIFNKVVGREQFIDYDELVKGIENKLIKPNDLIAEKLNRLSIEENIDLIVEKSYNFYLEKREKLNDVIIKQIENSVILQTFDQYWTNHIDALSKLRAGIHLRGYAQLNPLQAYIEEASKLFNHMKINVAHQVIIMLHSIDPEQHQVRGGQDVLDTVLASNVETKTKIG</sequence>
<dbReference type="CDD" id="cd17928">
    <property type="entry name" value="DEXDc_SecA"/>
    <property type="match status" value="1"/>
</dbReference>
<keyword evidence="9 12" id="KW-1278">Translocase</keyword>
<evidence type="ECO:0000256" key="2">
    <source>
        <dbReference type="ARBA" id="ARBA00007650"/>
    </source>
</evidence>
<dbReference type="PANTHER" id="PTHR30612">
    <property type="entry name" value="SECA INNER MEMBRANE COMPONENT OF SEC PROTEIN SECRETION SYSTEM"/>
    <property type="match status" value="1"/>
</dbReference>
<feature type="binding site" evidence="12">
    <location>
        <position position="76"/>
    </location>
    <ligand>
        <name>ATP</name>
        <dbReference type="ChEBI" id="CHEBI:30616"/>
    </ligand>
</feature>
<dbReference type="PRINTS" id="PR00906">
    <property type="entry name" value="SECA"/>
</dbReference>
<dbReference type="Gene3D" id="1.10.3060.10">
    <property type="entry name" value="Helical scaffold and wing domains of SecA"/>
    <property type="match status" value="1"/>
</dbReference>
<name>A0ABM8BY99_9MOLU</name>
<keyword evidence="8 12" id="KW-0653">Protein transport</keyword>
<evidence type="ECO:0000256" key="3">
    <source>
        <dbReference type="ARBA" id="ARBA00022448"/>
    </source>
</evidence>
<keyword evidence="5 12" id="KW-0963">Cytoplasm</keyword>
<comment type="similarity">
    <text evidence="2 12 13">Belongs to the SecA family.</text>
</comment>
<dbReference type="Pfam" id="PF21090">
    <property type="entry name" value="P-loop_SecA"/>
    <property type="match status" value="2"/>
</dbReference>
<evidence type="ECO:0000256" key="5">
    <source>
        <dbReference type="ARBA" id="ARBA00022490"/>
    </source>
</evidence>